<feature type="signal peptide" evidence="2">
    <location>
        <begin position="1"/>
        <end position="29"/>
    </location>
</feature>
<reference evidence="3" key="1">
    <citation type="submission" date="2009-01" db="EMBL/GenBank/DDBJ databases">
        <title>Complete sequence of chromosome Cyanothece sp. PCC 7425.</title>
        <authorList>
            <consortium name="US DOE Joint Genome Institute"/>
            <person name="Lucas S."/>
            <person name="Copeland A."/>
            <person name="Lapidus A."/>
            <person name="Glavina del Rio T."/>
            <person name="Dalin E."/>
            <person name="Tice H."/>
            <person name="Bruce D."/>
            <person name="Goodwin L."/>
            <person name="Pitluck S."/>
            <person name="Sims D."/>
            <person name="Meineke L."/>
            <person name="Brettin T."/>
            <person name="Detter J.C."/>
            <person name="Han C."/>
            <person name="Larimer F."/>
            <person name="Land M."/>
            <person name="Hauser L."/>
            <person name="Kyrpides N."/>
            <person name="Ovchinnikova G."/>
            <person name="Liberton M."/>
            <person name="Stoeckel J."/>
            <person name="Banerjee A."/>
            <person name="Singh A."/>
            <person name="Page L."/>
            <person name="Sato H."/>
            <person name="Zhao L."/>
            <person name="Sherman L."/>
            <person name="Pakrasi H."/>
            <person name="Richardson P."/>
        </authorList>
    </citation>
    <scope>NUCLEOTIDE SEQUENCE</scope>
    <source>
        <strain evidence="3">PCC 7425</strain>
    </source>
</reference>
<evidence type="ECO:0008006" key="4">
    <source>
        <dbReference type="Google" id="ProtNLM"/>
    </source>
</evidence>
<protein>
    <recommendedName>
        <fullName evidence="4">Outer membrane protein beta-barrel domain-containing protein</fullName>
    </recommendedName>
</protein>
<evidence type="ECO:0000313" key="3">
    <source>
        <dbReference type="EMBL" id="ACL44836.1"/>
    </source>
</evidence>
<dbReference type="SUPFAM" id="SSF56925">
    <property type="entry name" value="OMPA-like"/>
    <property type="match status" value="1"/>
</dbReference>
<dbReference type="Gene3D" id="2.40.160.20">
    <property type="match status" value="1"/>
</dbReference>
<feature type="region of interest" description="Disordered" evidence="1">
    <location>
        <begin position="62"/>
        <end position="101"/>
    </location>
</feature>
<feature type="region of interest" description="Disordered" evidence="1">
    <location>
        <begin position="135"/>
        <end position="188"/>
    </location>
</feature>
<feature type="compositionally biased region" description="Polar residues" evidence="1">
    <location>
        <begin position="135"/>
        <end position="158"/>
    </location>
</feature>
<accession>B8HY33</accession>
<dbReference type="KEGG" id="cyn:Cyan7425_2479"/>
<dbReference type="AlphaFoldDB" id="B8HY33"/>
<evidence type="ECO:0000256" key="2">
    <source>
        <dbReference type="SAM" id="SignalP"/>
    </source>
</evidence>
<dbReference type="STRING" id="395961.Cyan7425_2479"/>
<keyword evidence="2" id="KW-0732">Signal</keyword>
<dbReference type="HOGENOM" id="CLU_614987_0_0_3"/>
<evidence type="ECO:0000256" key="1">
    <source>
        <dbReference type="SAM" id="MobiDB-lite"/>
    </source>
</evidence>
<sequence>MIQRLSVPLCVTPLLWGMTFLIHTPCSLAGNQPSTTANAAESQTVDQPEHSAILNAIPDQVKGDQETAVSQELVPAQPSASPVLKADQQGQNSSPDPTAMPVSAITAPAAKTHPDQQLTKPNPQSTNSTIEINTANSLPDLPISTSSSDLQPTDSRSISGKLEGTLAQSPNPEVSGQNSQAQSGKTQPEKWHFEFKPYLYLPFSISGSSNVKNFSRNFDLSPNEIRTGLRNTLDFAFLGALEAWTPNYNIGILANVDYLALSRTNTFTRPVRLPGLADFIPTEVKSSFNTQIWTVDLAGSYRFYNRSKVNPAGVSSEFDLGPFVIDAIGGVNLTGVSAELDVSTDLGGEGSFDRGRTIASPLLGARFRWNASSKLALLGLASVSGFGIGGLTRYGVQGGVDWRFYRNISLGLGYRFSYLDYSGDSNDFNLRVNQNGPYLNFSFRF</sequence>
<name>B8HY33_CYAP4</name>
<dbReference type="EMBL" id="CP001344">
    <property type="protein sequence ID" value="ACL44836.1"/>
    <property type="molecule type" value="Genomic_DNA"/>
</dbReference>
<feature type="region of interest" description="Disordered" evidence="1">
    <location>
        <begin position="111"/>
        <end position="130"/>
    </location>
</feature>
<feature type="compositionally biased region" description="Polar residues" evidence="1">
    <location>
        <begin position="166"/>
        <end position="186"/>
    </location>
</feature>
<gene>
    <name evidence="3" type="ordered locus">Cyan7425_2479</name>
</gene>
<dbReference type="eggNOG" id="COG3521">
    <property type="taxonomic scope" value="Bacteria"/>
</dbReference>
<dbReference type="OrthoDB" id="6555107at2"/>
<dbReference type="InterPro" id="IPR011250">
    <property type="entry name" value="OMP/PagP_B-barrel"/>
</dbReference>
<feature type="chain" id="PRO_5002873810" description="Outer membrane protein beta-barrel domain-containing protein" evidence="2">
    <location>
        <begin position="30"/>
        <end position="445"/>
    </location>
</feature>
<organism evidence="3">
    <name type="scientific">Cyanothece sp. (strain PCC 7425 / ATCC 29141)</name>
    <dbReference type="NCBI Taxonomy" id="395961"/>
    <lineage>
        <taxon>Bacteria</taxon>
        <taxon>Bacillati</taxon>
        <taxon>Cyanobacteriota</taxon>
        <taxon>Cyanophyceae</taxon>
        <taxon>Gomontiellales</taxon>
        <taxon>Cyanothecaceae</taxon>
        <taxon>Cyanothece</taxon>
    </lineage>
</organism>
<feature type="compositionally biased region" description="Polar residues" evidence="1">
    <location>
        <begin position="115"/>
        <end position="130"/>
    </location>
</feature>
<proteinExistence type="predicted"/>